<dbReference type="Proteomes" id="UP000694523">
    <property type="component" value="Unplaced"/>
</dbReference>
<dbReference type="GO" id="GO:0008270">
    <property type="term" value="F:zinc ion binding"/>
    <property type="evidence" value="ECO:0007669"/>
    <property type="project" value="TreeGrafter"/>
</dbReference>
<keyword evidence="6" id="KW-0862">Zinc</keyword>
<dbReference type="InterPro" id="IPR037519">
    <property type="entry name" value="LITAF_fam"/>
</dbReference>
<sequence>FARTAVPPPHHTSPAQQYPPPYSGVPAQKYPPQYPAVPAQQYPPPPQVPEYNVVQVQAEGQPVMIQPKPTEVPGQMQCPHCGNTVVTVVKYKTGLLTWAICGGLGILIWPCCLIPFCVNSCKDVEHSCPACQNVLHLHKRM</sequence>
<feature type="domain" description="LITAF" evidence="9">
    <location>
        <begin position="58"/>
        <end position="140"/>
    </location>
</feature>
<reference evidence="10" key="1">
    <citation type="submission" date="2025-08" db="UniProtKB">
        <authorList>
            <consortium name="Ensembl"/>
        </authorList>
    </citation>
    <scope>IDENTIFICATION</scope>
</reference>
<organism evidence="10 11">
    <name type="scientific">Neogobius melanostomus</name>
    <name type="common">round goby</name>
    <dbReference type="NCBI Taxonomy" id="47308"/>
    <lineage>
        <taxon>Eukaryota</taxon>
        <taxon>Metazoa</taxon>
        <taxon>Chordata</taxon>
        <taxon>Craniata</taxon>
        <taxon>Vertebrata</taxon>
        <taxon>Euteleostomi</taxon>
        <taxon>Actinopterygii</taxon>
        <taxon>Neopterygii</taxon>
        <taxon>Teleostei</taxon>
        <taxon>Neoteleostei</taxon>
        <taxon>Acanthomorphata</taxon>
        <taxon>Gobiaria</taxon>
        <taxon>Gobiiformes</taxon>
        <taxon>Gobioidei</taxon>
        <taxon>Gobiidae</taxon>
        <taxon>Benthophilinae</taxon>
        <taxon>Neogobiini</taxon>
        <taxon>Neogobius</taxon>
    </lineage>
</organism>
<proteinExistence type="inferred from homology"/>
<keyword evidence="11" id="KW-1185">Reference proteome</keyword>
<comment type="similarity">
    <text evidence="4">Belongs to the CDIP1/LITAF family.</text>
</comment>
<feature type="region of interest" description="Disordered" evidence="8">
    <location>
        <begin position="1"/>
        <end position="38"/>
    </location>
</feature>
<name>A0A8C6U2R7_9GOBI</name>
<dbReference type="PROSITE" id="PS51837">
    <property type="entry name" value="LITAF"/>
    <property type="match status" value="1"/>
</dbReference>
<evidence type="ECO:0000256" key="5">
    <source>
        <dbReference type="ARBA" id="ARBA00022723"/>
    </source>
</evidence>
<dbReference type="GO" id="GO:0098560">
    <property type="term" value="C:cytoplasmic side of late endosome membrane"/>
    <property type="evidence" value="ECO:0007669"/>
    <property type="project" value="TreeGrafter"/>
</dbReference>
<comment type="subcellular location">
    <subcellularLocation>
        <location evidence="1">Endosome membrane</location>
        <topology evidence="1">Peripheral membrane protein</topology>
        <orientation evidence="1">Cytoplasmic side</orientation>
    </subcellularLocation>
    <subcellularLocation>
        <location evidence="2">Late endosome membrane</location>
    </subcellularLocation>
    <subcellularLocation>
        <location evidence="3">Lysosome membrane</location>
        <topology evidence="3">Peripheral membrane protein</topology>
        <orientation evidence="3">Cytoplasmic side</orientation>
    </subcellularLocation>
</comment>
<keyword evidence="5" id="KW-0479">Metal-binding</keyword>
<dbReference type="SMART" id="SM00714">
    <property type="entry name" value="LITAF"/>
    <property type="match status" value="1"/>
</dbReference>
<evidence type="ECO:0000256" key="8">
    <source>
        <dbReference type="SAM" id="MobiDB-lite"/>
    </source>
</evidence>
<evidence type="ECO:0000256" key="3">
    <source>
        <dbReference type="ARBA" id="ARBA00004630"/>
    </source>
</evidence>
<dbReference type="Ensembl" id="ENSNMLT00000029985.1">
    <property type="protein sequence ID" value="ENSNMLP00000026828.1"/>
    <property type="gene ID" value="ENSNMLG00000017113.1"/>
</dbReference>
<dbReference type="PANTHER" id="PTHR23292">
    <property type="entry name" value="LIPOPOLYSACCHARIDE-INDUCED TUMOR NECROSIS FACTOR-ALPHA FACTOR"/>
    <property type="match status" value="1"/>
</dbReference>
<evidence type="ECO:0000256" key="7">
    <source>
        <dbReference type="ARBA" id="ARBA00023136"/>
    </source>
</evidence>
<evidence type="ECO:0000259" key="9">
    <source>
        <dbReference type="PROSITE" id="PS51837"/>
    </source>
</evidence>
<evidence type="ECO:0000256" key="2">
    <source>
        <dbReference type="ARBA" id="ARBA00004414"/>
    </source>
</evidence>
<reference evidence="10" key="2">
    <citation type="submission" date="2025-09" db="UniProtKB">
        <authorList>
            <consortium name="Ensembl"/>
        </authorList>
    </citation>
    <scope>IDENTIFICATION</scope>
</reference>
<evidence type="ECO:0000313" key="10">
    <source>
        <dbReference type="Ensembl" id="ENSNMLP00000026828.1"/>
    </source>
</evidence>
<dbReference type="PANTHER" id="PTHR23292:SF45">
    <property type="entry name" value="LIPOPOLYSACCHARIDE-INDUCED TUMOR NECROSIS FACTOR-ALPHA FACTOR HOMOLOG"/>
    <property type="match status" value="1"/>
</dbReference>
<feature type="compositionally biased region" description="Low complexity" evidence="8">
    <location>
        <begin position="25"/>
        <end position="38"/>
    </location>
</feature>
<feature type="compositionally biased region" description="Pro residues" evidence="8">
    <location>
        <begin position="1"/>
        <end position="23"/>
    </location>
</feature>
<dbReference type="AlphaFoldDB" id="A0A8C6U2R7"/>
<dbReference type="GO" id="GO:0005634">
    <property type="term" value="C:nucleus"/>
    <property type="evidence" value="ECO:0007669"/>
    <property type="project" value="TreeGrafter"/>
</dbReference>
<dbReference type="InterPro" id="IPR006629">
    <property type="entry name" value="LITAF"/>
</dbReference>
<accession>A0A8C6U2R7</accession>
<protein>
    <recommendedName>
        <fullName evidence="9">LITAF domain-containing protein</fullName>
    </recommendedName>
</protein>
<evidence type="ECO:0000256" key="6">
    <source>
        <dbReference type="ARBA" id="ARBA00022833"/>
    </source>
</evidence>
<dbReference type="GO" id="GO:0098574">
    <property type="term" value="C:cytoplasmic side of lysosomal membrane"/>
    <property type="evidence" value="ECO:0007669"/>
    <property type="project" value="TreeGrafter"/>
</dbReference>
<evidence type="ECO:0000256" key="4">
    <source>
        <dbReference type="ARBA" id="ARBA00005975"/>
    </source>
</evidence>
<evidence type="ECO:0000313" key="11">
    <source>
        <dbReference type="Proteomes" id="UP000694523"/>
    </source>
</evidence>
<dbReference type="Pfam" id="PF10601">
    <property type="entry name" value="zf-LITAF-like"/>
    <property type="match status" value="1"/>
</dbReference>
<keyword evidence="7" id="KW-0472">Membrane</keyword>
<evidence type="ECO:0000256" key="1">
    <source>
        <dbReference type="ARBA" id="ARBA00004125"/>
    </source>
</evidence>